<feature type="region of interest" description="Disordered" evidence="9">
    <location>
        <begin position="254"/>
        <end position="275"/>
    </location>
</feature>
<keyword evidence="5 10" id="KW-1133">Transmembrane helix</keyword>
<keyword evidence="6 10" id="KW-0472">Membrane</keyword>
<keyword evidence="4" id="KW-0256">Endoplasmic reticulum</keyword>
<feature type="chain" id="PRO_5040255069" description="Translocon-associated protein subunit alpha" evidence="11">
    <location>
        <begin position="24"/>
        <end position="275"/>
    </location>
</feature>
<feature type="compositionally biased region" description="Low complexity" evidence="9">
    <location>
        <begin position="217"/>
        <end position="228"/>
    </location>
</feature>
<dbReference type="EMBL" id="JAGHQM010000152">
    <property type="protein sequence ID" value="KAH0564979.1"/>
    <property type="molecule type" value="Genomic_DNA"/>
</dbReference>
<dbReference type="GO" id="GO:0005789">
    <property type="term" value="C:endoplasmic reticulum membrane"/>
    <property type="evidence" value="ECO:0007669"/>
    <property type="project" value="UniProtKB-SubCell"/>
</dbReference>
<dbReference type="Proteomes" id="UP000750711">
    <property type="component" value="Unassembled WGS sequence"/>
</dbReference>
<organism evidence="12 13">
    <name type="scientific">Trichoglossum hirsutum</name>
    <dbReference type="NCBI Taxonomy" id="265104"/>
    <lineage>
        <taxon>Eukaryota</taxon>
        <taxon>Fungi</taxon>
        <taxon>Dikarya</taxon>
        <taxon>Ascomycota</taxon>
        <taxon>Pezizomycotina</taxon>
        <taxon>Geoglossomycetes</taxon>
        <taxon>Geoglossales</taxon>
        <taxon>Geoglossaceae</taxon>
        <taxon>Trichoglossum</taxon>
    </lineage>
</organism>
<evidence type="ECO:0000256" key="3">
    <source>
        <dbReference type="ARBA" id="ARBA00022729"/>
    </source>
</evidence>
<evidence type="ECO:0000256" key="2">
    <source>
        <dbReference type="ARBA" id="ARBA00022692"/>
    </source>
</evidence>
<dbReference type="Pfam" id="PF03896">
    <property type="entry name" value="TRAP_alpha"/>
    <property type="match status" value="1"/>
</dbReference>
<sequence length="275" mass="29783">MGLFRLSTLAIFCLQAINGLVAAAKDPEAGVKSDLKVSVQATFPDYEIFGIKLINGHATRSLLTYTNGEDKPLTVNLIGGSLWNIHPDQGSTSIIRNISTTRYNVVVPPGEKQQLAYSFATELHPQDLRLSLVTIISDSDGRYYTMTAFNETVSVVEPETSIFDPQIIFLYLFLLAGFAGTAYFIYTTWLASLFPHHRRGKGSERTKSSRGSKKADPASQAALSAEAAGADGIAVATGAKTTYDESWIPEHHIKKPVAKKVGGGASVKTKSRGRE</sequence>
<evidence type="ECO:0000256" key="4">
    <source>
        <dbReference type="ARBA" id="ARBA00022824"/>
    </source>
</evidence>
<accession>A0A9P8LGT2</accession>
<feature type="signal peptide" evidence="11">
    <location>
        <begin position="1"/>
        <end position="23"/>
    </location>
</feature>
<evidence type="ECO:0000313" key="13">
    <source>
        <dbReference type="Proteomes" id="UP000750711"/>
    </source>
</evidence>
<gene>
    <name evidence="12" type="ORF">GP486_001627</name>
</gene>
<dbReference type="PANTHER" id="PTHR12924">
    <property type="entry name" value="TRANSLOCON-ASSOCIATED PROTEIN, ALPHA SUBUNIT"/>
    <property type="match status" value="1"/>
</dbReference>
<comment type="similarity">
    <text evidence="8">Belongs to the IRC22 family.</text>
</comment>
<protein>
    <recommendedName>
        <fullName evidence="14">Translocon-associated protein subunit alpha</fullName>
    </recommendedName>
</protein>
<reference evidence="12" key="1">
    <citation type="submission" date="2021-03" db="EMBL/GenBank/DDBJ databases">
        <title>Comparative genomics and phylogenomic investigation of the class Geoglossomycetes provide insights into ecological specialization and systematics.</title>
        <authorList>
            <person name="Melie T."/>
            <person name="Pirro S."/>
            <person name="Miller A.N."/>
            <person name="Quandt A."/>
        </authorList>
    </citation>
    <scope>NUCLEOTIDE SEQUENCE</scope>
    <source>
        <strain evidence="12">CAQ_001_2017</strain>
    </source>
</reference>
<evidence type="ECO:0000256" key="7">
    <source>
        <dbReference type="ARBA" id="ARBA00037565"/>
    </source>
</evidence>
<dbReference type="InterPro" id="IPR005595">
    <property type="entry name" value="TRAP_alpha"/>
</dbReference>
<proteinExistence type="inferred from homology"/>
<dbReference type="AlphaFoldDB" id="A0A9P8LGT2"/>
<name>A0A9P8LGT2_9PEZI</name>
<evidence type="ECO:0000256" key="5">
    <source>
        <dbReference type="ARBA" id="ARBA00022989"/>
    </source>
</evidence>
<evidence type="ECO:0000256" key="11">
    <source>
        <dbReference type="SAM" id="SignalP"/>
    </source>
</evidence>
<feature type="transmembrane region" description="Helical" evidence="10">
    <location>
        <begin position="168"/>
        <end position="191"/>
    </location>
</feature>
<comment type="caution">
    <text evidence="12">The sequence shown here is derived from an EMBL/GenBank/DDBJ whole genome shotgun (WGS) entry which is preliminary data.</text>
</comment>
<evidence type="ECO:0000256" key="8">
    <source>
        <dbReference type="ARBA" id="ARBA00038311"/>
    </source>
</evidence>
<keyword evidence="3 11" id="KW-0732">Signal</keyword>
<evidence type="ECO:0000256" key="10">
    <source>
        <dbReference type="SAM" id="Phobius"/>
    </source>
</evidence>
<evidence type="ECO:0000256" key="1">
    <source>
        <dbReference type="ARBA" id="ARBA00004115"/>
    </source>
</evidence>
<keyword evidence="2 10" id="KW-0812">Transmembrane</keyword>
<evidence type="ECO:0000256" key="9">
    <source>
        <dbReference type="SAM" id="MobiDB-lite"/>
    </source>
</evidence>
<feature type="region of interest" description="Disordered" evidence="9">
    <location>
        <begin position="198"/>
        <end position="228"/>
    </location>
</feature>
<keyword evidence="13" id="KW-1185">Reference proteome</keyword>
<evidence type="ECO:0000313" key="12">
    <source>
        <dbReference type="EMBL" id="KAH0564979.1"/>
    </source>
</evidence>
<evidence type="ECO:0000256" key="6">
    <source>
        <dbReference type="ARBA" id="ARBA00023136"/>
    </source>
</evidence>
<evidence type="ECO:0008006" key="14">
    <source>
        <dbReference type="Google" id="ProtNLM"/>
    </source>
</evidence>
<dbReference type="PANTHER" id="PTHR12924:SF0">
    <property type="entry name" value="TRANSLOCON-ASSOCIATED PROTEIN SUBUNIT ALPHA"/>
    <property type="match status" value="1"/>
</dbReference>
<comment type="subcellular location">
    <subcellularLocation>
        <location evidence="1">Endoplasmic reticulum membrane</location>
        <topology evidence="1">Single-pass type I membrane protein</topology>
    </subcellularLocation>
</comment>
<comment type="function">
    <text evidence="7">Is probably involved in a pathway contributing to genomic integrity.</text>
</comment>